<organism evidence="1 2">
    <name type="scientific">Entomophthora muscae</name>
    <dbReference type="NCBI Taxonomy" id="34485"/>
    <lineage>
        <taxon>Eukaryota</taxon>
        <taxon>Fungi</taxon>
        <taxon>Fungi incertae sedis</taxon>
        <taxon>Zoopagomycota</taxon>
        <taxon>Entomophthoromycotina</taxon>
        <taxon>Entomophthoromycetes</taxon>
        <taxon>Entomophthorales</taxon>
        <taxon>Entomophthoraceae</taxon>
        <taxon>Entomophthora</taxon>
    </lineage>
</organism>
<proteinExistence type="predicted"/>
<evidence type="ECO:0000313" key="2">
    <source>
        <dbReference type="Proteomes" id="UP001165960"/>
    </source>
</evidence>
<protein>
    <submittedName>
        <fullName evidence="1">Uncharacterized protein</fullName>
    </submittedName>
</protein>
<dbReference type="EMBL" id="QTSX02000737">
    <property type="protein sequence ID" value="KAJ9085977.1"/>
    <property type="molecule type" value="Genomic_DNA"/>
</dbReference>
<evidence type="ECO:0000313" key="1">
    <source>
        <dbReference type="EMBL" id="KAJ9085977.1"/>
    </source>
</evidence>
<sequence>MLAYHHRTAQEALSAANIEGNAELFIDSTAPTQEPQEVPVVQAQKDKDKWIKNEEAKWHHKNKKPKHPKQPKTQAKLTHKPKELTKSSKPKKAPKPTPANETNDMMEDFYAEEMVRA</sequence>
<keyword evidence="2" id="KW-1185">Reference proteome</keyword>
<name>A0ACC2UGS9_9FUNG</name>
<gene>
    <name evidence="1" type="ORF">DSO57_1008765</name>
</gene>
<reference evidence="1" key="1">
    <citation type="submission" date="2022-04" db="EMBL/GenBank/DDBJ databases">
        <title>Genome of the entomopathogenic fungus Entomophthora muscae.</title>
        <authorList>
            <person name="Elya C."/>
            <person name="Lovett B.R."/>
            <person name="Lee E."/>
            <person name="Macias A.M."/>
            <person name="Hajek A.E."/>
            <person name="De Bivort B.L."/>
            <person name="Kasson M.T."/>
            <person name="De Fine Licht H.H."/>
            <person name="Stajich J.E."/>
        </authorList>
    </citation>
    <scope>NUCLEOTIDE SEQUENCE</scope>
    <source>
        <strain evidence="1">Berkeley</strain>
    </source>
</reference>
<dbReference type="Proteomes" id="UP001165960">
    <property type="component" value="Unassembled WGS sequence"/>
</dbReference>
<comment type="caution">
    <text evidence="1">The sequence shown here is derived from an EMBL/GenBank/DDBJ whole genome shotgun (WGS) entry which is preliminary data.</text>
</comment>
<accession>A0ACC2UGS9</accession>